<comment type="caution">
    <text evidence="1">The sequence shown here is derived from an EMBL/GenBank/DDBJ whole genome shotgun (WGS) entry which is preliminary data.</text>
</comment>
<evidence type="ECO:0000313" key="1">
    <source>
        <dbReference type="EMBL" id="MRJ21764.1"/>
    </source>
</evidence>
<dbReference type="AlphaFoldDB" id="A0A646P0U8"/>
<proteinExistence type="predicted"/>
<protein>
    <submittedName>
        <fullName evidence="1">Uncharacterized protein</fullName>
    </submittedName>
</protein>
<dbReference type="RefSeq" id="WP_153838840.1">
    <property type="nucleotide sequence ID" value="NZ_VOIX01000006.1"/>
</dbReference>
<reference evidence="1 2" key="1">
    <citation type="submission" date="2019-08" db="EMBL/GenBank/DDBJ databases">
        <title>Pseudomonas haemolytica sp. nov. isolated from raw milk and skim milk concentrate.</title>
        <authorList>
            <person name="Hofmann K."/>
            <person name="Huptas C."/>
            <person name="Doll E."/>
            <person name="Scherer S."/>
            <person name="Wenning M."/>
        </authorList>
    </citation>
    <scope>NUCLEOTIDE SEQUENCE [LARGE SCALE GENOMIC DNA]</scope>
    <source>
        <strain evidence="1 2">DSM 108988</strain>
    </source>
</reference>
<dbReference type="EMBL" id="VOIX01000006">
    <property type="protein sequence ID" value="MRJ21764.1"/>
    <property type="molecule type" value="Genomic_DNA"/>
</dbReference>
<gene>
    <name evidence="1" type="ORF">FRT60_15700</name>
</gene>
<evidence type="ECO:0000313" key="2">
    <source>
        <dbReference type="Proteomes" id="UP000432048"/>
    </source>
</evidence>
<dbReference type="Proteomes" id="UP000432048">
    <property type="component" value="Unassembled WGS sequence"/>
</dbReference>
<organism evidence="1 2">
    <name type="scientific">Pseudomonas haemolytica</name>
    <dbReference type="NCBI Taxonomy" id="2600065"/>
    <lineage>
        <taxon>Bacteria</taxon>
        <taxon>Pseudomonadati</taxon>
        <taxon>Pseudomonadota</taxon>
        <taxon>Gammaproteobacteria</taxon>
        <taxon>Pseudomonadales</taxon>
        <taxon>Pseudomonadaceae</taxon>
        <taxon>Pseudomonas</taxon>
    </lineage>
</organism>
<name>A0A646P0U8_9PSED</name>
<sequence>MTISSVAPLQLGVADLELFMDAAAYFSDGDDRTRVDVYYWTPPAGISFVKNIGFDIPLGIPGEGKDFHSTFIHQNPLESDTNKAGTFINKDDPDSLLYLNEIHEGLPVPSPNPLVRFNERPTIMRAIRLKSKLVAEGRDTKSAWRLLDNYGTEHRFFLAPATGVVPPGFPYLLLKDTLVQPRLRLTHFEIKLPNGGVSTNELYANGRHQCKVVVEVIAEQMQPDGNWAAIRLTQAQHNSLTITRYSANVNEPLPRGWSCDHVKNIYDAGLWNAASEEGEQNKSIVMEVRSSDIQMEVVDRYLRLDANTPIEDMRFMASINVGGVTYTTNYTKEDVQFDSYISIRAVQPYRLLAQNLVGHVDVSAYNDDKCDIDVYYWVPPNGVRFIVNRGLSAFLSVDYAGLNFRASYDVKDGQGAFNRAGIVVNKDVPNPSVLLADIFTRPPNAYQRYVRFDRYQTIMRAVRCRGKYNTQFMRDSRAQWRLWDNFGCEHVFGFGQADSGNVINLIDG</sequence>
<accession>A0A646P0U8</accession>